<dbReference type="InterPro" id="IPR005045">
    <property type="entry name" value="CDC50/LEM3_fam"/>
</dbReference>
<keyword evidence="5 6" id="KW-0472">Membrane</keyword>
<dbReference type="PANTHER" id="PTHR10926">
    <property type="entry name" value="CELL CYCLE CONTROL PROTEIN 50"/>
    <property type="match status" value="1"/>
</dbReference>
<dbReference type="GO" id="GO:0005794">
    <property type="term" value="C:Golgi apparatus"/>
    <property type="evidence" value="ECO:0007669"/>
    <property type="project" value="TreeGrafter"/>
</dbReference>
<evidence type="ECO:0000256" key="7">
    <source>
        <dbReference type="SAM" id="Phobius"/>
    </source>
</evidence>
<feature type="transmembrane region" description="Helical" evidence="7">
    <location>
        <begin position="303"/>
        <end position="327"/>
    </location>
</feature>
<evidence type="ECO:0000256" key="1">
    <source>
        <dbReference type="ARBA" id="ARBA00004141"/>
    </source>
</evidence>
<protein>
    <recommendedName>
        <fullName evidence="6">ALA-interacting subunit</fullName>
    </recommendedName>
</protein>
<feature type="transmembrane region" description="Helical" evidence="7">
    <location>
        <begin position="35"/>
        <end position="59"/>
    </location>
</feature>
<evidence type="ECO:0000256" key="5">
    <source>
        <dbReference type="ARBA" id="ARBA00023136"/>
    </source>
</evidence>
<evidence type="ECO:0000313" key="8">
    <source>
        <dbReference type="EMBL" id="KAK9842792.1"/>
    </source>
</evidence>
<dbReference type="PIRSF" id="PIRSF015840">
    <property type="entry name" value="DUF284_TM_euk"/>
    <property type="match status" value="1"/>
</dbReference>
<proteinExistence type="inferred from homology"/>
<keyword evidence="3 7" id="KW-0812">Transmembrane</keyword>
<comment type="similarity">
    <text evidence="2 6">Belongs to the CDC50/LEM3 family.</text>
</comment>
<comment type="caution">
    <text evidence="8">The sequence shown here is derived from an EMBL/GenBank/DDBJ whole genome shotgun (WGS) entry which is preliminary data.</text>
</comment>
<accession>A0AAW1SB02</accession>
<dbReference type="GO" id="GO:0005886">
    <property type="term" value="C:plasma membrane"/>
    <property type="evidence" value="ECO:0007669"/>
    <property type="project" value="TreeGrafter"/>
</dbReference>
<evidence type="ECO:0000256" key="2">
    <source>
        <dbReference type="ARBA" id="ARBA00009457"/>
    </source>
</evidence>
<dbReference type="AlphaFoldDB" id="A0AAW1SB02"/>
<keyword evidence="9" id="KW-1185">Reference proteome</keyword>
<comment type="subcellular location">
    <subcellularLocation>
        <location evidence="1">Membrane</location>
        <topology evidence="1">Multi-pass membrane protein</topology>
    </subcellularLocation>
</comment>
<dbReference type="GO" id="GO:0005783">
    <property type="term" value="C:endoplasmic reticulum"/>
    <property type="evidence" value="ECO:0007669"/>
    <property type="project" value="TreeGrafter"/>
</dbReference>
<reference evidence="8 9" key="1">
    <citation type="journal article" date="2024" name="Nat. Commun.">
        <title>Phylogenomics reveals the evolutionary origins of lichenization in chlorophyte algae.</title>
        <authorList>
            <person name="Puginier C."/>
            <person name="Libourel C."/>
            <person name="Otte J."/>
            <person name="Skaloud P."/>
            <person name="Haon M."/>
            <person name="Grisel S."/>
            <person name="Petersen M."/>
            <person name="Berrin J.G."/>
            <person name="Delaux P.M."/>
            <person name="Dal Grande F."/>
            <person name="Keller J."/>
        </authorList>
    </citation>
    <scope>NUCLEOTIDE SEQUENCE [LARGE SCALE GENOMIC DNA]</scope>
    <source>
        <strain evidence="8 9">SAG 2145</strain>
    </source>
</reference>
<dbReference type="Pfam" id="PF03381">
    <property type="entry name" value="CDC50"/>
    <property type="match status" value="1"/>
</dbReference>
<evidence type="ECO:0000256" key="3">
    <source>
        <dbReference type="ARBA" id="ARBA00022692"/>
    </source>
</evidence>
<dbReference type="PANTHER" id="PTHR10926:SF0">
    <property type="entry name" value="CDC50, ISOFORM A"/>
    <property type="match status" value="1"/>
</dbReference>
<evidence type="ECO:0000313" key="9">
    <source>
        <dbReference type="Proteomes" id="UP001438707"/>
    </source>
</evidence>
<name>A0AAW1SB02_9CHLO</name>
<organism evidence="8 9">
    <name type="scientific">Apatococcus lobatus</name>
    <dbReference type="NCBI Taxonomy" id="904363"/>
    <lineage>
        <taxon>Eukaryota</taxon>
        <taxon>Viridiplantae</taxon>
        <taxon>Chlorophyta</taxon>
        <taxon>core chlorophytes</taxon>
        <taxon>Trebouxiophyceae</taxon>
        <taxon>Chlorellales</taxon>
        <taxon>Chlorellaceae</taxon>
        <taxon>Apatococcus</taxon>
    </lineage>
</organism>
<dbReference type="Proteomes" id="UP001438707">
    <property type="component" value="Unassembled WGS sequence"/>
</dbReference>
<evidence type="ECO:0000256" key="4">
    <source>
        <dbReference type="ARBA" id="ARBA00022989"/>
    </source>
</evidence>
<evidence type="ECO:0000256" key="6">
    <source>
        <dbReference type="PIRNR" id="PIRNR015840"/>
    </source>
</evidence>
<dbReference type="EMBL" id="JALJOS010000002">
    <property type="protein sequence ID" value="KAK9842792.1"/>
    <property type="molecule type" value="Genomic_DNA"/>
</dbReference>
<sequence length="355" mass="39163">MSTAPAPKKKTREPRNSRFTQQELPAWQPLLTPTVVISIFFLIGVVFVPIGVGCLVSALKVIEVTHRYDDICIAGDNNAAKETTLMQQDGLGTNCTVTLTIPKAMKAPVYIYYEIDNFYQNHRRFVKSTSNAQLRGEAVAASTLTNCEPELYQDSNKSALINPCGLPAWSYFNDTFAVALTSTTNGDPVLPGGLYINDSNIAWDTDTGKRIGHYIPQNLNTDPASRGGQTVTGYLNEDQHFAVWMRIAQLANFRKLYGRIDSDFAAGDTVTVTLANRYNTYRFNGQKHVVLSTTSWIGGHNPFLGIGYLTCGGCSFVFGIIFCMVVLCFPRKLGDVSYLSWNQGHGLDPSTRGRL</sequence>
<gene>
    <name evidence="8" type="ORF">WJX74_002489</name>
</gene>
<keyword evidence="4 7" id="KW-1133">Transmembrane helix</keyword>